<proteinExistence type="predicted"/>
<comment type="caution">
    <text evidence="1">The sequence shown here is derived from an EMBL/GenBank/DDBJ whole genome shotgun (WGS) entry which is preliminary data.</text>
</comment>
<name>A0ABS1T9P9_9CLOT</name>
<dbReference type="Proteomes" id="UP000632377">
    <property type="component" value="Unassembled WGS sequence"/>
</dbReference>
<keyword evidence="2" id="KW-1185">Reference proteome</keyword>
<sequence>MRLIILNRKRLGVTVIIIGLMLVLFGLEKKFDGRLRYVALMQNNIYSLTKYDVPELNFSYKLPKEWTTQKQSFGGDEIVYHNDFSSEDASIHGFVQVWNIKEDLKSFLDKSNELNKQYAQYTDYNITPIVVKNHDGYLVTYTMKTSETAKYKGYEYFIKDKGKFFRFTFYVRDVNFKENMPTIFKTIVETFESNK</sequence>
<dbReference type="EMBL" id="JAESWC010000002">
    <property type="protein sequence ID" value="MBL4936062.1"/>
    <property type="molecule type" value="Genomic_DNA"/>
</dbReference>
<protein>
    <recommendedName>
        <fullName evidence="3">PsbP C-terminal domain-containing protein</fullName>
    </recommendedName>
</protein>
<gene>
    <name evidence="1" type="ORF">JK636_09835</name>
</gene>
<organism evidence="1 2">
    <name type="scientific">Clostridium rhizosphaerae</name>
    <dbReference type="NCBI Taxonomy" id="2803861"/>
    <lineage>
        <taxon>Bacteria</taxon>
        <taxon>Bacillati</taxon>
        <taxon>Bacillota</taxon>
        <taxon>Clostridia</taxon>
        <taxon>Eubacteriales</taxon>
        <taxon>Clostridiaceae</taxon>
        <taxon>Clostridium</taxon>
    </lineage>
</organism>
<evidence type="ECO:0008006" key="3">
    <source>
        <dbReference type="Google" id="ProtNLM"/>
    </source>
</evidence>
<evidence type="ECO:0000313" key="2">
    <source>
        <dbReference type="Proteomes" id="UP000632377"/>
    </source>
</evidence>
<evidence type="ECO:0000313" key="1">
    <source>
        <dbReference type="EMBL" id="MBL4936062.1"/>
    </source>
</evidence>
<dbReference type="RefSeq" id="WP_202748638.1">
    <property type="nucleotide sequence ID" value="NZ_JAESWC010000002.1"/>
</dbReference>
<accession>A0ABS1T9P9</accession>
<reference evidence="1 2" key="1">
    <citation type="submission" date="2021-01" db="EMBL/GenBank/DDBJ databases">
        <title>Genome public.</title>
        <authorList>
            <person name="Liu C."/>
            <person name="Sun Q."/>
        </authorList>
    </citation>
    <scope>NUCLEOTIDE SEQUENCE [LARGE SCALE GENOMIC DNA]</scope>
    <source>
        <strain evidence="1 2">YIM B02515</strain>
    </source>
</reference>